<proteinExistence type="predicted"/>
<dbReference type="AlphaFoldDB" id="A0A3R6E4H2"/>
<dbReference type="GO" id="GO:0004519">
    <property type="term" value="F:endonuclease activity"/>
    <property type="evidence" value="ECO:0007669"/>
    <property type="project" value="UniProtKB-KW"/>
</dbReference>
<reference evidence="1 2" key="1">
    <citation type="submission" date="2018-08" db="EMBL/GenBank/DDBJ databases">
        <title>A genome reference for cultivated species of the human gut microbiota.</title>
        <authorList>
            <person name="Zou Y."/>
            <person name="Xue W."/>
            <person name="Luo G."/>
        </authorList>
    </citation>
    <scope>NUCLEOTIDE SEQUENCE [LARGE SCALE GENOMIC DNA]</scope>
    <source>
        <strain evidence="1 2">AM22-1</strain>
    </source>
</reference>
<evidence type="ECO:0000313" key="1">
    <source>
        <dbReference type="EMBL" id="RHG67075.1"/>
    </source>
</evidence>
<name>A0A3R6E4H2_9BACT</name>
<sequence length="260" mass="30874">MEVVKFKFYATLLDAYQNYLDSDIIWSKYWGWSENPPHTPEEFKKIQFQSLIDKINRVPFDSEAADKGTAFNEVIDCMVLHRNSENMDIHTIYQEVEEYPYSKRVPVGVEAKLNGRSFCFPIQLVRHYAAYYKGALPQVYIQAVLPTMYGKVMLYGYIDYLMPFCTHDLKTTRQYAVGNYKRHWQHKVYPYALMKNGCDVYDFEYNISEIGKTYHRNYTESYTFNPERDIPLLTQHCEDLIKFLLDNRSLITDKKIFNLV</sequence>
<dbReference type="Proteomes" id="UP000286501">
    <property type="component" value="Unassembled WGS sequence"/>
</dbReference>
<comment type="caution">
    <text evidence="1">The sequence shown here is derived from an EMBL/GenBank/DDBJ whole genome shotgun (WGS) entry which is preliminary data.</text>
</comment>
<keyword evidence="1" id="KW-0378">Hydrolase</keyword>
<keyword evidence="1" id="KW-0255">Endonuclease</keyword>
<organism evidence="1 2">
    <name type="scientific">Segatella copri</name>
    <dbReference type="NCBI Taxonomy" id="165179"/>
    <lineage>
        <taxon>Bacteria</taxon>
        <taxon>Pseudomonadati</taxon>
        <taxon>Bacteroidota</taxon>
        <taxon>Bacteroidia</taxon>
        <taxon>Bacteroidales</taxon>
        <taxon>Prevotellaceae</taxon>
        <taxon>Segatella</taxon>
    </lineage>
</organism>
<keyword evidence="1" id="KW-0540">Nuclease</keyword>
<dbReference type="RefSeq" id="WP_118200541.1">
    <property type="nucleotide sequence ID" value="NZ_QRIE01000005.1"/>
</dbReference>
<dbReference type="EMBL" id="QRIN01000016">
    <property type="protein sequence ID" value="RHG67075.1"/>
    <property type="molecule type" value="Genomic_DNA"/>
</dbReference>
<accession>A0A3R6E4H2</accession>
<gene>
    <name evidence="1" type="ORF">DW250_05310</name>
</gene>
<evidence type="ECO:0000313" key="2">
    <source>
        <dbReference type="Proteomes" id="UP000286501"/>
    </source>
</evidence>
<protein>
    <submittedName>
        <fullName evidence="1">HNH endonuclease</fullName>
    </submittedName>
</protein>